<evidence type="ECO:0000256" key="4">
    <source>
        <dbReference type="RuleBase" id="RU000481"/>
    </source>
</evidence>
<dbReference type="NCBIfam" id="NF006604">
    <property type="entry name" value="PRK09148.1"/>
    <property type="match status" value="1"/>
</dbReference>
<evidence type="ECO:0000256" key="3">
    <source>
        <dbReference type="ARBA" id="ARBA00022679"/>
    </source>
</evidence>
<keyword evidence="3 4" id="KW-0808">Transferase</keyword>
<evidence type="ECO:0000256" key="1">
    <source>
        <dbReference type="ARBA" id="ARBA00001933"/>
    </source>
</evidence>
<dbReference type="PANTHER" id="PTHR42832:SF1">
    <property type="entry name" value="GLUTAMATE-PYRUVATE AMINOTRANSFERASE ALAC"/>
    <property type="match status" value="1"/>
</dbReference>
<dbReference type="RefSeq" id="WP_149999229.1">
    <property type="nucleotide sequence ID" value="NZ_BKCL01000001.1"/>
</dbReference>
<dbReference type="EMBL" id="BKCL01000001">
    <property type="protein sequence ID" value="GEQ96539.1"/>
    <property type="molecule type" value="Genomic_DNA"/>
</dbReference>
<dbReference type="InterPro" id="IPR015421">
    <property type="entry name" value="PyrdxlP-dep_Trfase_major"/>
</dbReference>
<evidence type="ECO:0000259" key="5">
    <source>
        <dbReference type="Pfam" id="PF00155"/>
    </source>
</evidence>
<proteinExistence type="inferred from homology"/>
<gene>
    <name evidence="6" type="ORF">JCM17844_01760</name>
</gene>
<comment type="similarity">
    <text evidence="4">Belongs to the class-I pyridoxal-phosphate-dependent aminotransferase family.</text>
</comment>
<dbReference type="Proteomes" id="UP000322084">
    <property type="component" value="Unassembled WGS sequence"/>
</dbReference>
<evidence type="ECO:0000313" key="7">
    <source>
        <dbReference type="Proteomes" id="UP000322084"/>
    </source>
</evidence>
<dbReference type="EC" id="2.6.1.-" evidence="4"/>
<dbReference type="InterPro" id="IPR050881">
    <property type="entry name" value="LL-DAP_aminotransferase"/>
</dbReference>
<dbReference type="CDD" id="cd00609">
    <property type="entry name" value="AAT_like"/>
    <property type="match status" value="1"/>
</dbReference>
<evidence type="ECO:0000313" key="6">
    <source>
        <dbReference type="EMBL" id="GEQ96539.1"/>
    </source>
</evidence>
<dbReference type="SUPFAM" id="SSF53383">
    <property type="entry name" value="PLP-dependent transferases"/>
    <property type="match status" value="1"/>
</dbReference>
<dbReference type="Pfam" id="PF00155">
    <property type="entry name" value="Aminotran_1_2"/>
    <property type="match status" value="1"/>
</dbReference>
<organism evidence="6 7">
    <name type="scientific">Iodidimonas gelatinilytica</name>
    <dbReference type="NCBI Taxonomy" id="1236966"/>
    <lineage>
        <taxon>Bacteria</taxon>
        <taxon>Pseudomonadati</taxon>
        <taxon>Pseudomonadota</taxon>
        <taxon>Alphaproteobacteria</taxon>
        <taxon>Iodidimonadales</taxon>
        <taxon>Iodidimonadaceae</taxon>
        <taxon>Iodidimonas</taxon>
    </lineage>
</organism>
<comment type="caution">
    <text evidence="6">The sequence shown here is derived from an EMBL/GenBank/DDBJ whole genome shotgun (WGS) entry which is preliminary data.</text>
</comment>
<dbReference type="GO" id="GO:0030170">
    <property type="term" value="F:pyridoxal phosphate binding"/>
    <property type="evidence" value="ECO:0007669"/>
    <property type="project" value="InterPro"/>
</dbReference>
<dbReference type="InterPro" id="IPR015424">
    <property type="entry name" value="PyrdxlP-dep_Trfase"/>
</dbReference>
<dbReference type="InterPro" id="IPR004839">
    <property type="entry name" value="Aminotransferase_I/II_large"/>
</dbReference>
<accession>A0A5A7MNR3</accession>
<reference evidence="6 7" key="1">
    <citation type="submission" date="2019-09" db="EMBL/GenBank/DDBJ databases">
        <title>NBRP : Genome information of microbial organism related human and environment.</title>
        <authorList>
            <person name="Hattori M."/>
            <person name="Oshima K."/>
            <person name="Inaba H."/>
            <person name="Suda W."/>
            <person name="Sakamoto M."/>
            <person name="Iino T."/>
            <person name="Kitahara M."/>
            <person name="Oshida Y."/>
            <person name="Iida T."/>
            <person name="Kudo T."/>
            <person name="Itoh T."/>
            <person name="Ohkuma M."/>
        </authorList>
    </citation>
    <scope>NUCLEOTIDE SEQUENCE [LARGE SCALE GENOMIC DNA]</scope>
    <source>
        <strain evidence="6 7">Hi-2</strain>
    </source>
</reference>
<keyword evidence="2 4" id="KW-0032">Aminotransferase</keyword>
<comment type="cofactor">
    <cofactor evidence="1 4">
        <name>pyridoxal 5'-phosphate</name>
        <dbReference type="ChEBI" id="CHEBI:597326"/>
    </cofactor>
</comment>
<dbReference type="Gene3D" id="3.90.1150.10">
    <property type="entry name" value="Aspartate Aminotransferase, domain 1"/>
    <property type="match status" value="1"/>
</dbReference>
<dbReference type="InterPro" id="IPR004838">
    <property type="entry name" value="NHTrfase_class1_PyrdxlP-BS"/>
</dbReference>
<dbReference type="PROSITE" id="PS00105">
    <property type="entry name" value="AA_TRANSFER_CLASS_1"/>
    <property type="match status" value="1"/>
</dbReference>
<feature type="domain" description="Aminotransferase class I/classII large" evidence="5">
    <location>
        <begin position="32"/>
        <end position="383"/>
    </location>
</feature>
<dbReference type="GO" id="GO:0008483">
    <property type="term" value="F:transaminase activity"/>
    <property type="evidence" value="ECO:0007669"/>
    <property type="project" value="UniProtKB-KW"/>
</dbReference>
<name>A0A5A7MNR3_9PROT</name>
<protein>
    <recommendedName>
        <fullName evidence="4">Aminotransferase</fullName>
        <ecNumber evidence="4">2.6.1.-</ecNumber>
    </recommendedName>
</protein>
<dbReference type="AlphaFoldDB" id="A0A5A7MNR3"/>
<sequence length="389" mass="42522">MTSDFYRIRRLPPYVFAEVNALKAAARARGEDVIDFGMGNPDLPTPRHVVDKLTEAVQDPKTHRYSTSRGIPGLRKALVGWYQRRFGVDLDPDKETLVTLGSKEGLANLAQAITAPGDVILCPNPSYPIHAFGFTIAGASVRNVPLLPLDNFVGELEKACRHSVPRPSALILNFPSNPTAKIVDLDFYADMVAFAKREGLYILSDIAYAEIYFDGNPPPSILQVPGAKDVAVEFSSLSKTYSMPGWRIGFAAGNPKLIGALARVKSYLDYGAFTPIQVAATAALNGPQDCVAKHRAIYQARRDVLVSSFARIGWDVPSPPATMFAWVPIPEKYRHMGSVGFSKLLLNEAQVAVSPGLGFGEYGDGHVRIALVENEHRIRQAARNLKCLF</sequence>
<evidence type="ECO:0000256" key="2">
    <source>
        <dbReference type="ARBA" id="ARBA00022576"/>
    </source>
</evidence>
<dbReference type="PANTHER" id="PTHR42832">
    <property type="entry name" value="AMINO ACID AMINOTRANSFERASE"/>
    <property type="match status" value="1"/>
</dbReference>
<dbReference type="InterPro" id="IPR015422">
    <property type="entry name" value="PyrdxlP-dep_Trfase_small"/>
</dbReference>
<dbReference type="Gene3D" id="3.40.640.10">
    <property type="entry name" value="Type I PLP-dependent aspartate aminotransferase-like (Major domain)"/>
    <property type="match status" value="1"/>
</dbReference>